<keyword evidence="6" id="KW-1185">Reference proteome</keyword>
<sequence length="1001" mass="108137">MTNNVSNIDRHIAVFPFPFGSHSGTLFRLIRRLAADAPTVTFSFFSTPKTIESLFSPSRNVPHNIKPYVVSGGVPEGHVFSGNPEEPVSLYLAAVEEGEGLEGVLKAAEAEIGRRIRCVVSDAFLWFAGDLAGEIGVPWVPFMVGGAGSVSAHSYTDLIRETVGIHDIAGRENDVVKFIPGFPELRLGDLPMGVLFGNLKSPFAIMLHKMGQALPKATAVVINSFEEINQEINQDLKPKFEMFLNVSPFNSISWSSSLAPPSLDSDKYGCIPWLDNHKAGSVAYISFGTSATPPTIEIVALAEALEVSGTPFLCTPKTIASLFSPSKNVPHNMKPYVVSDGVPEGHVFSGNPEEPIGLYLAAVEEGEGLKGVSKAAEAEIGRRIGCVVSDAFMWFAGDLAGEIGVPWVPFMVAGAWSVSAHFYTDLIRETVGIHDIAGRENDVVKFIPGFPELRLGDLPTGVLFGNLESPFAIMLHKMGRALPKATAVVINSFEEVNQDVNQDLKPKFKMFLNVSPFNSISWSSSSAPPSFDPDDEYGCIPWLDNHEAASVAYISFGTSATPPPIEIVALAEALQVSGTPFLCTPKSIESLFSPAERVPGNVRPYAVPDGVQEGHVFSGEPVEHINLYLTAVGEGESLRGVLKAAEAETGRRIGCVMSDAFMWFAGDLAEEMGVPWVPLMAGGANSITAHFYTDLIRETVGMHDIVGRENDIVKFIPGFSELRLGDLPTGVLFGNLESPFAIMLHKMGRALPKATAIAINSFEELDPDIIQDLKSKFKMILNVSPFSAISLPSSPPPPTSYTDEYGCIPWLDNRKAASVAYIGFGTLATPPPVEIAALAEALEASGTPFLWSLKDNFKKFFPEGFIKRTSERGKIVPWAPQEQVLAHGSVGVFVTHCGWNSALESVVAGVPLIGRPFFGDHQLNAWMVENVWKIGVRVEGGVFTKSGTMSALELVLTHVKGKELRERVEMFRKLALKAAGPEGSSTRNLHTLLEIVAGYNL</sequence>
<keyword evidence="2" id="KW-0328">Glycosyltransferase</keyword>
<gene>
    <name evidence="5" type="ORF">RHSIM_Rhsim09G0150500</name>
</gene>
<reference evidence="5" key="1">
    <citation type="submission" date="2019-11" db="EMBL/GenBank/DDBJ databases">
        <authorList>
            <person name="Liu Y."/>
            <person name="Hou J."/>
            <person name="Li T.-Q."/>
            <person name="Guan C.-H."/>
            <person name="Wu X."/>
            <person name="Wu H.-Z."/>
            <person name="Ling F."/>
            <person name="Zhang R."/>
            <person name="Shi X.-G."/>
            <person name="Ren J.-P."/>
            <person name="Chen E.-F."/>
            <person name="Sun J.-M."/>
        </authorList>
    </citation>
    <scope>NUCLEOTIDE SEQUENCE</scope>
    <source>
        <strain evidence="5">Adult_tree_wgs_1</strain>
        <tissue evidence="5">Leaves</tissue>
    </source>
</reference>
<name>A0A834GFF6_RHOSS</name>
<dbReference type="PANTHER" id="PTHR11926:SF1560">
    <property type="entry name" value="UDP-GLYCOSYLTRANSFERASE 74E1-RELATED"/>
    <property type="match status" value="1"/>
</dbReference>
<dbReference type="GO" id="GO:0009813">
    <property type="term" value="P:flavonoid biosynthetic process"/>
    <property type="evidence" value="ECO:0007669"/>
    <property type="project" value="UniProtKB-KW"/>
</dbReference>
<dbReference type="PANTHER" id="PTHR11926">
    <property type="entry name" value="GLUCOSYL/GLUCURONOSYL TRANSFERASES"/>
    <property type="match status" value="1"/>
</dbReference>
<proteinExistence type="inferred from homology"/>
<evidence type="ECO:0000256" key="4">
    <source>
        <dbReference type="ARBA" id="ARBA00023241"/>
    </source>
</evidence>
<keyword evidence="4" id="KW-0284">Flavonoid biosynthesis</keyword>
<dbReference type="Gene3D" id="3.40.50.2000">
    <property type="entry name" value="Glycogen Phosphorylase B"/>
    <property type="match status" value="4"/>
</dbReference>
<dbReference type="Proteomes" id="UP000626092">
    <property type="component" value="Unassembled WGS sequence"/>
</dbReference>
<dbReference type="CDD" id="cd03784">
    <property type="entry name" value="GT1_Gtf-like"/>
    <property type="match status" value="1"/>
</dbReference>
<dbReference type="GO" id="GO:0080043">
    <property type="term" value="F:quercetin 3-O-glucosyltransferase activity"/>
    <property type="evidence" value="ECO:0007669"/>
    <property type="project" value="TreeGrafter"/>
</dbReference>
<keyword evidence="3" id="KW-0808">Transferase</keyword>
<organism evidence="5 6">
    <name type="scientific">Rhododendron simsii</name>
    <name type="common">Sims's rhododendron</name>
    <dbReference type="NCBI Taxonomy" id="118357"/>
    <lineage>
        <taxon>Eukaryota</taxon>
        <taxon>Viridiplantae</taxon>
        <taxon>Streptophyta</taxon>
        <taxon>Embryophyta</taxon>
        <taxon>Tracheophyta</taxon>
        <taxon>Spermatophyta</taxon>
        <taxon>Magnoliopsida</taxon>
        <taxon>eudicotyledons</taxon>
        <taxon>Gunneridae</taxon>
        <taxon>Pentapetalae</taxon>
        <taxon>asterids</taxon>
        <taxon>Ericales</taxon>
        <taxon>Ericaceae</taxon>
        <taxon>Ericoideae</taxon>
        <taxon>Rhodoreae</taxon>
        <taxon>Rhododendron</taxon>
    </lineage>
</organism>
<dbReference type="InterPro" id="IPR035595">
    <property type="entry name" value="UDP_glycos_trans_CS"/>
</dbReference>
<dbReference type="SUPFAM" id="SSF53756">
    <property type="entry name" value="UDP-Glycosyltransferase/glycogen phosphorylase"/>
    <property type="match status" value="3"/>
</dbReference>
<dbReference type="InterPro" id="IPR002213">
    <property type="entry name" value="UDP_glucos_trans"/>
</dbReference>
<dbReference type="EMBL" id="WJXA01000009">
    <property type="protein sequence ID" value="KAF7133346.1"/>
    <property type="molecule type" value="Genomic_DNA"/>
</dbReference>
<dbReference type="Pfam" id="PF00201">
    <property type="entry name" value="UDPGT"/>
    <property type="match status" value="1"/>
</dbReference>
<dbReference type="PROSITE" id="PS00375">
    <property type="entry name" value="UDPGT"/>
    <property type="match status" value="1"/>
</dbReference>
<comment type="similarity">
    <text evidence="1">Belongs to the UDP-glycosyltransferase family.</text>
</comment>
<evidence type="ECO:0000313" key="6">
    <source>
        <dbReference type="Proteomes" id="UP000626092"/>
    </source>
</evidence>
<evidence type="ECO:0000256" key="2">
    <source>
        <dbReference type="ARBA" id="ARBA00022676"/>
    </source>
</evidence>
<protein>
    <submittedName>
        <fullName evidence="5">Uncharacterized protein</fullName>
    </submittedName>
</protein>
<evidence type="ECO:0000313" key="5">
    <source>
        <dbReference type="EMBL" id="KAF7133346.1"/>
    </source>
</evidence>
<dbReference type="GO" id="GO:0016138">
    <property type="term" value="P:glycoside biosynthetic process"/>
    <property type="evidence" value="ECO:0007669"/>
    <property type="project" value="UniProtKB-ARBA"/>
</dbReference>
<comment type="caution">
    <text evidence="5">The sequence shown here is derived from an EMBL/GenBank/DDBJ whole genome shotgun (WGS) entry which is preliminary data.</text>
</comment>
<dbReference type="GO" id="GO:0080044">
    <property type="term" value="F:quercetin 7-O-glucosyltransferase activity"/>
    <property type="evidence" value="ECO:0007669"/>
    <property type="project" value="TreeGrafter"/>
</dbReference>
<dbReference type="FunFam" id="3.40.50.2000:FF:000060">
    <property type="entry name" value="Glycosyltransferase"/>
    <property type="match status" value="1"/>
</dbReference>
<dbReference type="AlphaFoldDB" id="A0A834GFF6"/>
<accession>A0A834GFF6</accession>
<evidence type="ECO:0000256" key="1">
    <source>
        <dbReference type="ARBA" id="ARBA00009995"/>
    </source>
</evidence>
<dbReference type="OrthoDB" id="5835829at2759"/>
<evidence type="ECO:0000256" key="3">
    <source>
        <dbReference type="ARBA" id="ARBA00022679"/>
    </source>
</evidence>